<dbReference type="GO" id="GO:0030246">
    <property type="term" value="F:carbohydrate binding"/>
    <property type="evidence" value="ECO:0007669"/>
    <property type="project" value="InterPro"/>
</dbReference>
<reference evidence="3 4" key="1">
    <citation type="submission" date="2020-07" db="EMBL/GenBank/DDBJ databases">
        <authorList>
            <person name="Feng H."/>
        </authorList>
    </citation>
    <scope>NUCLEOTIDE SEQUENCE [LARGE SCALE GENOMIC DNA]</scope>
    <source>
        <strain evidence="4">s-10</strain>
    </source>
</reference>
<evidence type="ECO:0000313" key="4">
    <source>
        <dbReference type="Proteomes" id="UP000535491"/>
    </source>
</evidence>
<dbReference type="Pfam" id="PF13199">
    <property type="entry name" value="Glyco_hydro_66"/>
    <property type="match status" value="1"/>
</dbReference>
<accession>A0A7W1WUS5</accession>
<dbReference type="Pfam" id="PF03422">
    <property type="entry name" value="CBM_6"/>
    <property type="match status" value="1"/>
</dbReference>
<dbReference type="Gene3D" id="3.20.20.80">
    <property type="entry name" value="Glycosidases"/>
    <property type="match status" value="1"/>
</dbReference>
<dbReference type="Gene3D" id="2.60.40.1180">
    <property type="entry name" value="Golgi alpha-mannosidase II"/>
    <property type="match status" value="1"/>
</dbReference>
<proteinExistence type="predicted"/>
<dbReference type="EMBL" id="JACEIQ010000035">
    <property type="protein sequence ID" value="MBA4496449.1"/>
    <property type="molecule type" value="Genomic_DNA"/>
</dbReference>
<comment type="caution">
    <text evidence="3">The sequence shown here is derived from an EMBL/GenBank/DDBJ whole genome shotgun (WGS) entry which is preliminary data.</text>
</comment>
<evidence type="ECO:0000313" key="3">
    <source>
        <dbReference type="EMBL" id="MBA4496449.1"/>
    </source>
</evidence>
<dbReference type="PROSITE" id="PS51175">
    <property type="entry name" value="CBM6"/>
    <property type="match status" value="3"/>
</dbReference>
<feature type="domain" description="CBM6" evidence="2">
    <location>
        <begin position="136"/>
        <end position="253"/>
    </location>
</feature>
<dbReference type="RefSeq" id="WP_181754883.1">
    <property type="nucleotide sequence ID" value="NZ_JACEIQ010000035.1"/>
</dbReference>
<dbReference type="AlphaFoldDB" id="A0A7W1WUS5"/>
<feature type="domain" description="CBM6" evidence="2">
    <location>
        <begin position="255"/>
        <end position="381"/>
    </location>
</feature>
<dbReference type="Proteomes" id="UP000535491">
    <property type="component" value="Unassembled WGS sequence"/>
</dbReference>
<organism evidence="3 4">
    <name type="scientific">Paenactinomyces guangxiensis</name>
    <dbReference type="NCBI Taxonomy" id="1490290"/>
    <lineage>
        <taxon>Bacteria</taxon>
        <taxon>Bacillati</taxon>
        <taxon>Bacillota</taxon>
        <taxon>Bacilli</taxon>
        <taxon>Bacillales</taxon>
        <taxon>Thermoactinomycetaceae</taxon>
        <taxon>Paenactinomyces</taxon>
    </lineage>
</organism>
<dbReference type="InterPro" id="IPR008979">
    <property type="entry name" value="Galactose-bd-like_sf"/>
</dbReference>
<gene>
    <name evidence="3" type="ORF">H1191_19500</name>
</gene>
<dbReference type="InterPro" id="IPR025092">
    <property type="entry name" value="Glyco_hydro_66"/>
</dbReference>
<protein>
    <submittedName>
        <fullName evidence="3">Carbohydrate-binding protein</fullName>
    </submittedName>
</protein>
<keyword evidence="1" id="KW-0732">Signal</keyword>
<dbReference type="InterPro" id="IPR013780">
    <property type="entry name" value="Glyco_hydro_b"/>
</dbReference>
<dbReference type="InterPro" id="IPR005084">
    <property type="entry name" value="CBM6"/>
</dbReference>
<feature type="domain" description="CBM6" evidence="2">
    <location>
        <begin position="383"/>
        <end position="508"/>
    </location>
</feature>
<sequence length="970" mass="108882">MATGDHYEAADVKGIPKRTAYLSRMNKVPGWVGDFGKKEEDQIIWTVKVDKGGKYTLKFLYGHNNDSHPEGKLTVNGKVASTLLFDQKTGWGNPVAVKEVQADLSAGENKVILQLNTNHLWLNVDSLTVSDQEYSQEYEAEHAELISCKVDQVGHVGFFETDGDYIQFDVEVPSTGDYPLIFGYAIDRTEVIRNLYVNGTRVKKGLRFPATGGSDLYDQKEETVQLKKGKNTIVIKAEGVNDNGMSLDYVKVGNQRLEAEKAAKIGWEPTVQPIIKTEMDESGNGMISEFKQQGDYIEFAYDSEQTGAFPLTIRYKNMGDDTKRSVYVNGQKAGVVSFGRAQEWTETQIPVYVTNGNSWIRIKAEEASTPVGIEVDRITVNGTTFEAEDARIGWEPVVAKTGGVQIAPGYTDNFGHKGQSVSFRIDVPETREYGLKFHYRSGNDPVVDILSDGKAVAEKVTFRNTPDGWGGAMVEKEVKVKLASGTHEITVKMVSEGQFMNLDNLTVDDKVYQVEDATFTPEHHGITHTVGYVHDFKDENDQLTFDVYAPADGREDLNWRYMSDSESRRPAVRALYVNGRKITDLSFTHAAGWNDLALPDIELKKGRNRIVIKVENRDDDGIKLDYLQIGSRRYHAEEAEFTPPMVIEKDTIKHFGHIGDEVTFDIHVTQPGETSFIFTYVNQGHETKRTLYIDGKPVLDQNGAPVQIAFKGTEGKFDEDAYHVVPYLAKGSHRLTLKQEPGQKGSIDLRRMTIGFFDEPSVLLMDAGLGALGATHIELGTAEKLEEGPNMLAHEYYPNRSKKMKTSLKERLKEVYKLYTAYENLLFDSKVDHQVQISVQRQDGSNVPADKNGSSKTLWYVARKNDNNRRFEHYDVLHLINLLNNDGNWQNAANKPDKLQNFKVSYPVGVTKADAPNLKVYAASPDREGGILKELKAEWKGSTLEIQVPTLEYWEMILIDRNPETGQLKS</sequence>
<name>A0A7W1WUS5_9BACL</name>
<evidence type="ECO:0000256" key="1">
    <source>
        <dbReference type="ARBA" id="ARBA00022729"/>
    </source>
</evidence>
<keyword evidence="4" id="KW-1185">Reference proteome</keyword>
<dbReference type="Gene3D" id="2.60.120.260">
    <property type="entry name" value="Galactose-binding domain-like"/>
    <property type="match status" value="5"/>
</dbReference>
<evidence type="ECO:0000259" key="2">
    <source>
        <dbReference type="PROSITE" id="PS51175"/>
    </source>
</evidence>
<dbReference type="SUPFAM" id="SSF49785">
    <property type="entry name" value="Galactose-binding domain-like"/>
    <property type="match status" value="5"/>
</dbReference>
<dbReference type="Pfam" id="PF16990">
    <property type="entry name" value="CBM_35"/>
    <property type="match status" value="2"/>
</dbReference>